<organism evidence="2 3">
    <name type="scientific">Neptunomonas japonica JAMM 1380</name>
    <dbReference type="NCBI Taxonomy" id="1441457"/>
    <lineage>
        <taxon>Bacteria</taxon>
        <taxon>Pseudomonadati</taxon>
        <taxon>Pseudomonadota</taxon>
        <taxon>Gammaproteobacteria</taxon>
        <taxon>Oceanospirillales</taxon>
        <taxon>Oceanospirillaceae</taxon>
        <taxon>Neptunomonas</taxon>
    </lineage>
</organism>
<evidence type="ECO:0000313" key="2">
    <source>
        <dbReference type="EMBL" id="BBB28947.1"/>
    </source>
</evidence>
<name>A0A7R6PM36_9GAMM</name>
<feature type="chain" id="PRO_5032981361" evidence="1">
    <location>
        <begin position="19"/>
        <end position="146"/>
    </location>
</feature>
<dbReference type="RefSeq" id="WP_201349590.1">
    <property type="nucleotide sequence ID" value="NZ_AP014546.1"/>
</dbReference>
<dbReference type="KEGG" id="njp:NEJAP_0990"/>
<keyword evidence="3" id="KW-1185">Reference proteome</keyword>
<evidence type="ECO:0000256" key="1">
    <source>
        <dbReference type="SAM" id="SignalP"/>
    </source>
</evidence>
<dbReference type="AlphaFoldDB" id="A0A7R6PM36"/>
<dbReference type="Proteomes" id="UP000595332">
    <property type="component" value="Chromosome"/>
</dbReference>
<dbReference type="EMBL" id="AP014546">
    <property type="protein sequence ID" value="BBB28947.1"/>
    <property type="molecule type" value="Genomic_DNA"/>
</dbReference>
<sequence length="146" mass="16433">MKQRWLLGLALLAQASQAQDLIVSESSLIAYEVVTPRGYAEGVDNGKTAYYRKKRGVFDTEPMYEVAYINKPSDLPPPTVIAPAPLPLVREYRAGKVLSKSDLKGEDAVFQRIYDDKKAEKCLWEPESCELAKGAQQRRQFMVPKP</sequence>
<gene>
    <name evidence="2" type="ORF">NEJAP_0990</name>
</gene>
<feature type="signal peptide" evidence="1">
    <location>
        <begin position="1"/>
        <end position="18"/>
    </location>
</feature>
<reference evidence="2 3" key="1">
    <citation type="journal article" date="2008" name="Int. J. Syst. Evol. Microbiol.">
        <title>Neptunomonas japonica sp. nov., an Osedax japonicus symbiont-like bacterium isolated from sediment adjacent to sperm whale carcasses off Kagoshima, Japan.</title>
        <authorList>
            <person name="Miyazaki M."/>
            <person name="Nogi Y."/>
            <person name="Fujiwara Y."/>
            <person name="Kawato M."/>
            <person name="Kubokawa K."/>
            <person name="Horikoshi K."/>
        </authorList>
    </citation>
    <scope>NUCLEOTIDE SEQUENCE [LARGE SCALE GENOMIC DNA]</scope>
    <source>
        <strain evidence="2 3">JAMM 1380</strain>
    </source>
</reference>
<keyword evidence="1" id="KW-0732">Signal</keyword>
<proteinExistence type="predicted"/>
<evidence type="ECO:0000313" key="3">
    <source>
        <dbReference type="Proteomes" id="UP000595332"/>
    </source>
</evidence>
<accession>A0A7R6PM36</accession>
<protein>
    <submittedName>
        <fullName evidence="2">Uncharacterized protein</fullName>
    </submittedName>
</protein>